<accession>A0A1F5NYY1</accession>
<feature type="domain" description="Fibronectin type-III" evidence="1">
    <location>
        <begin position="1191"/>
        <end position="1278"/>
    </location>
</feature>
<feature type="domain" description="Fibronectin type-III" evidence="1">
    <location>
        <begin position="346"/>
        <end position="426"/>
    </location>
</feature>
<dbReference type="InterPro" id="IPR003961">
    <property type="entry name" value="FN3_dom"/>
</dbReference>
<dbReference type="Gene3D" id="2.60.40.10">
    <property type="entry name" value="Immunoglobulins"/>
    <property type="match status" value="6"/>
</dbReference>
<reference evidence="2 3" key="1">
    <citation type="journal article" date="2016" name="Nat. Commun.">
        <title>Thousands of microbial genomes shed light on interconnected biogeochemical processes in an aquifer system.</title>
        <authorList>
            <person name="Anantharaman K."/>
            <person name="Brown C.T."/>
            <person name="Hug L.A."/>
            <person name="Sharon I."/>
            <person name="Castelle C.J."/>
            <person name="Probst A.J."/>
            <person name="Thomas B.C."/>
            <person name="Singh A."/>
            <person name="Wilkins M.J."/>
            <person name="Karaoz U."/>
            <person name="Brodie E.L."/>
            <person name="Williams K.H."/>
            <person name="Hubbard S.S."/>
            <person name="Banfield J.F."/>
        </authorList>
    </citation>
    <scope>NUCLEOTIDE SEQUENCE [LARGE SCALE GENOMIC DNA]</scope>
</reference>
<dbReference type="SMART" id="SM00060">
    <property type="entry name" value="FN3"/>
    <property type="match status" value="4"/>
</dbReference>
<dbReference type="Gene3D" id="2.60.40.3760">
    <property type="match status" value="1"/>
</dbReference>
<dbReference type="Proteomes" id="UP000176339">
    <property type="component" value="Unassembled WGS sequence"/>
</dbReference>
<dbReference type="InterPro" id="IPR013688">
    <property type="entry name" value="GBS_Bsp-like"/>
</dbReference>
<feature type="domain" description="Fibronectin type-III" evidence="1">
    <location>
        <begin position="890"/>
        <end position="969"/>
    </location>
</feature>
<protein>
    <recommendedName>
        <fullName evidence="1">Fibronectin type-III domain-containing protein</fullName>
    </recommendedName>
</protein>
<name>A0A1F5NYY1_9BACT</name>
<gene>
    <name evidence="2" type="ORF">A2846_00690</name>
</gene>
<proteinExistence type="predicted"/>
<dbReference type="InterPro" id="IPR013783">
    <property type="entry name" value="Ig-like_fold"/>
</dbReference>
<evidence type="ECO:0000313" key="2">
    <source>
        <dbReference type="EMBL" id="OGE82824.1"/>
    </source>
</evidence>
<feature type="domain" description="Fibronectin type-III" evidence="1">
    <location>
        <begin position="1418"/>
        <end position="1495"/>
    </location>
</feature>
<dbReference type="SUPFAM" id="SSF49265">
    <property type="entry name" value="Fibronectin type III"/>
    <property type="match status" value="1"/>
</dbReference>
<comment type="caution">
    <text evidence="2">The sequence shown here is derived from an EMBL/GenBank/DDBJ whole genome shotgun (WGS) entry which is preliminary data.</text>
</comment>
<dbReference type="InterPro" id="IPR036116">
    <property type="entry name" value="FN3_sf"/>
</dbReference>
<evidence type="ECO:0000313" key="3">
    <source>
        <dbReference type="Proteomes" id="UP000176339"/>
    </source>
</evidence>
<dbReference type="Pfam" id="PF17957">
    <property type="entry name" value="Big_7"/>
    <property type="match status" value="1"/>
</dbReference>
<dbReference type="Pfam" id="PF08481">
    <property type="entry name" value="GBS_Bsp-like"/>
    <property type="match status" value="1"/>
</dbReference>
<dbReference type="EMBL" id="MFEN01000064">
    <property type="protein sequence ID" value="OGE82824.1"/>
    <property type="molecule type" value="Genomic_DNA"/>
</dbReference>
<organism evidence="2 3">
    <name type="scientific">Candidatus Doudnabacteria bacterium RIFCSPHIGHO2_01_FULL_49_9</name>
    <dbReference type="NCBI Taxonomy" id="1817827"/>
    <lineage>
        <taxon>Bacteria</taxon>
        <taxon>Candidatus Doudnaibacteriota</taxon>
    </lineage>
</organism>
<evidence type="ECO:0000259" key="1">
    <source>
        <dbReference type="SMART" id="SM00060"/>
    </source>
</evidence>
<sequence length="1987" mass="208844">MISARKITLLVLLVPLTASIFLLSFARVQAQDYSMCIGFSADPDFVGYNTNPTITFTLEWNPMCGDPEDAGIAYGITTDQDGNIMNDSRDSGTTDFSIAANDIPHSWGYSYPFYLTLYDASDNPVYGLETSVFFQGPPPDYNSGNWGDGENDAGAIQTVPIGYGLTAIGYASDDHQCKIGIRTAPVNPDGSVDFSQTTGWQINDGFFPCEGTPTSDRWEYEKSWENPNNQILVGWSWGAENTSGGVPGNDSWPTWHCYYQEYMNLATKQVFGWGSQYDGTCNETAPADRNIGTITNLYGIIRAPVGHVIVALRFNLDNDAKLYQLGWTTRNVTNAPAPVPPGAFNQYAPTTACGGGSSTDPSITISWESSAGATNYDVYRDSGSGSVFYADVDMATTFTDNSSKGSFSSGTSYQYQIRASNTGGTTNSNSVTKVAPWCLGDIRVRATLDGAAWTGALNYTVNGPSVSLPGSTVNGDHNDQPWGIWNISLPASYGGPSGAAFLNITDGGGTQCSAVTPPTGGVCGQLLPGNTDPKPAIYFNINFANRNDAQFISQTVPTTMGAGQTYDVSVTMKNIGSTTWTAAQNYKLGSRNPADNTTWGFSRVNVPTTVAPGASVTYSFTVTAPSTPGSYNFQWGSLREGVEWFGELTTNVAVNVTGRPTCTSATPDGDTTTANSGTRRAYANGVSSDATSVRFPTWSVVNGQDDIIWYAGINDGGGTWHADANLADHPGPGLIGVHVYMYSTGFPSGTFCDSADFSRVLVPSVAIDEPAPSATVSGTINIGGWTIDNTTVAETAITAVKIYIDGTFVGNATYGASRTDVCTSSSGGGGAYPGRPGCPNVGYNFSWNSTSVANGAHTIRVDAIDSDATPHTGSGSRTITVSNVPSTFTLGAPTTACGGGSGTDPSISLSWGAPSSPAATSYTVFRTDVGARANVNLTTSFTDDSSKGPFASGANYTYFIRAYNSAGTRDSNSITLVSNWCVGDIRVKVFLNGTEWSGSFNSTVSGPSTLSGTAVRTNHNDQHWGWWFISLPASFGGPPGATFQNITDGGGTVCTTTAPPVGPTCPQLLPVNANPKPELYYNINFDSIPTVDLKATVWANWAGNGRDTPWVYDNSDGPIMSYSGANIKLSWTSTYATSCTLDGASIPNHGVALNGNENTYTIGNGTWSDTYVLSCTGPGGTTSNTVAFSIPPPPTNPAATCPNPGISATLSWTAPVGWTNFYVRFYDPSAGTYPSTHEDFAGTTYTLPNSYPGANNTVTNTTPGHEYSWWIHSRASNGAWSDGVGSGNFTCGVYGPPTVAIDEPPSAAVSGTIRISGWTIDNINAIETAISSVKIYIDNVFVANATYGLGRPDVCAPAAYPGRPGCPNVGYDFFWNSTTVTNGAHTLRVDATDSDSPVKTGSGTRNINVSNLPNPITLGAPTTACIGGSGTTPSIAFSWTSSTNADSYTVFRTDVGARANVNLSTSFTDDSSKGPFASGANYTYFIRAYNSAGFRDSNSITLVSNWCVGDITVRAFVGGTQWSGAMNSTVSGFSSLSGSAVPTPHNDQHWGFWQFSIPGSFGGPPNATFQNITDSGGIVCATTAPPVGPGCPQSFPANVNPKPALTYNVNFVANNFSISAIINGTLMQTFAITRSFTVTHIAGNLAPVSFVASGLPLGVTPGFSPSSCTPTAGSPCSVVLTLTASSSATPGTYTITVTGTSGTLTRTSSFTLVVNPTPPIAPSVVATDNAPCELIRYRWMDKATNEAGFRVYRSAPSVNPTIVENLSTFTLINGSAPAQVGTDTWSAWYTNLSTPAGGPLDINRYYKYAVVAFNAGGDSATVFSGSALNQRCVPDMTLSTFTRLLINGQPFTNQVVEAGDVLTLRVTISNTGTAVATNVFVDYDNLKNIEYETGSVTATSPNSPSPTSGTDPVRFNASNNLGTKAIGGTPWYLDFNVTVDSQSIQAVDFYQGRVTIYYDGGSYTITGGPWIMKSGVARTPKFEEIAP</sequence>